<feature type="region of interest" description="Disordered" evidence="5">
    <location>
        <begin position="328"/>
        <end position="369"/>
    </location>
</feature>
<dbReference type="STRING" id="35722.A0A0B7MWP1"/>
<feature type="compositionally biased region" description="Polar residues" evidence="5">
    <location>
        <begin position="61"/>
        <end position="70"/>
    </location>
</feature>
<dbReference type="GO" id="GO:0000978">
    <property type="term" value="F:RNA polymerase II cis-regulatory region sequence-specific DNA binding"/>
    <property type="evidence" value="ECO:0007669"/>
    <property type="project" value="TreeGrafter"/>
</dbReference>
<evidence type="ECO:0000256" key="1">
    <source>
        <dbReference type="ARBA" id="ARBA00022723"/>
    </source>
</evidence>
<dbReference type="PANTHER" id="PTHR23235:SF120">
    <property type="entry name" value="KRUPPEL-LIKE FACTOR 15"/>
    <property type="match status" value="1"/>
</dbReference>
<keyword evidence="8" id="KW-1185">Reference proteome</keyword>
<protein>
    <recommendedName>
        <fullName evidence="6">C2H2-type domain-containing protein</fullName>
    </recommendedName>
</protein>
<evidence type="ECO:0000313" key="7">
    <source>
        <dbReference type="EMBL" id="CEP09517.1"/>
    </source>
</evidence>
<keyword evidence="1" id="KW-0479">Metal-binding</keyword>
<evidence type="ECO:0000256" key="5">
    <source>
        <dbReference type="SAM" id="MobiDB-lite"/>
    </source>
</evidence>
<dbReference type="Pfam" id="PF00096">
    <property type="entry name" value="zf-C2H2"/>
    <property type="match status" value="2"/>
</dbReference>
<evidence type="ECO:0000256" key="2">
    <source>
        <dbReference type="ARBA" id="ARBA00022771"/>
    </source>
</evidence>
<gene>
    <name evidence="7" type="primary">PARPA_03016.1 scaffold 6049</name>
</gene>
<feature type="region of interest" description="Disordered" evidence="5">
    <location>
        <begin position="51"/>
        <end position="77"/>
    </location>
</feature>
<organism evidence="7 8">
    <name type="scientific">Parasitella parasitica</name>
    <dbReference type="NCBI Taxonomy" id="35722"/>
    <lineage>
        <taxon>Eukaryota</taxon>
        <taxon>Fungi</taxon>
        <taxon>Fungi incertae sedis</taxon>
        <taxon>Mucoromycota</taxon>
        <taxon>Mucoromycotina</taxon>
        <taxon>Mucoromycetes</taxon>
        <taxon>Mucorales</taxon>
        <taxon>Mucorineae</taxon>
        <taxon>Mucoraceae</taxon>
        <taxon>Parasitella</taxon>
    </lineage>
</organism>
<proteinExistence type="predicted"/>
<keyword evidence="3" id="KW-0862">Zinc</keyword>
<dbReference type="SMART" id="SM00355">
    <property type="entry name" value="ZnF_C2H2"/>
    <property type="match status" value="3"/>
</dbReference>
<dbReference type="Gene3D" id="3.30.160.60">
    <property type="entry name" value="Classic Zinc Finger"/>
    <property type="match status" value="3"/>
</dbReference>
<feature type="compositionally biased region" description="Low complexity" evidence="5">
    <location>
        <begin position="328"/>
        <end position="352"/>
    </location>
</feature>
<reference evidence="7 8" key="1">
    <citation type="submission" date="2014-09" db="EMBL/GenBank/DDBJ databases">
        <authorList>
            <person name="Ellenberger Sabrina"/>
        </authorList>
    </citation>
    <scope>NUCLEOTIDE SEQUENCE [LARGE SCALE GENOMIC DNA]</scope>
    <source>
        <strain evidence="7 8">CBS 412.66</strain>
    </source>
</reference>
<evidence type="ECO:0000256" key="3">
    <source>
        <dbReference type="ARBA" id="ARBA00022833"/>
    </source>
</evidence>
<dbReference type="PROSITE" id="PS00028">
    <property type="entry name" value="ZINC_FINGER_C2H2_1"/>
    <property type="match status" value="2"/>
</dbReference>
<dbReference type="InterPro" id="IPR013087">
    <property type="entry name" value="Znf_C2H2_type"/>
</dbReference>
<evidence type="ECO:0000313" key="8">
    <source>
        <dbReference type="Proteomes" id="UP000054107"/>
    </source>
</evidence>
<feature type="domain" description="C2H2-type" evidence="6">
    <location>
        <begin position="430"/>
        <end position="451"/>
    </location>
</feature>
<keyword evidence="2 4" id="KW-0863">Zinc-finger</keyword>
<dbReference type="Proteomes" id="UP000054107">
    <property type="component" value="Unassembled WGS sequence"/>
</dbReference>
<feature type="domain" description="C2H2-type" evidence="6">
    <location>
        <begin position="400"/>
        <end position="429"/>
    </location>
</feature>
<dbReference type="SUPFAM" id="SSF57667">
    <property type="entry name" value="beta-beta-alpha zinc fingers"/>
    <property type="match status" value="1"/>
</dbReference>
<name>A0A0B7MWP1_9FUNG</name>
<dbReference type="FunFam" id="3.30.160.60:FF:000007">
    <property type="entry name" value="Basic krueppel-like factor 3"/>
    <property type="match status" value="1"/>
</dbReference>
<feature type="domain" description="C2H2-type" evidence="6">
    <location>
        <begin position="370"/>
        <end position="399"/>
    </location>
</feature>
<accession>A0A0B7MWP1</accession>
<dbReference type="GO" id="GO:0000981">
    <property type="term" value="F:DNA-binding transcription factor activity, RNA polymerase II-specific"/>
    <property type="evidence" value="ECO:0007669"/>
    <property type="project" value="TreeGrafter"/>
</dbReference>
<dbReference type="OrthoDB" id="4748970at2759"/>
<dbReference type="EMBL" id="LN721642">
    <property type="protein sequence ID" value="CEP09517.1"/>
    <property type="molecule type" value="Genomic_DNA"/>
</dbReference>
<dbReference type="InterPro" id="IPR036236">
    <property type="entry name" value="Znf_C2H2_sf"/>
</dbReference>
<dbReference type="AlphaFoldDB" id="A0A0B7MWP1"/>
<dbReference type="PANTHER" id="PTHR23235">
    <property type="entry name" value="KRUEPPEL-LIKE TRANSCRIPTION FACTOR"/>
    <property type="match status" value="1"/>
</dbReference>
<evidence type="ECO:0000256" key="4">
    <source>
        <dbReference type="PROSITE-ProRule" id="PRU00042"/>
    </source>
</evidence>
<feature type="compositionally biased region" description="Low complexity" evidence="5">
    <location>
        <begin position="51"/>
        <end position="60"/>
    </location>
</feature>
<dbReference type="GO" id="GO:0008270">
    <property type="term" value="F:zinc ion binding"/>
    <property type="evidence" value="ECO:0007669"/>
    <property type="project" value="UniProtKB-KW"/>
</dbReference>
<dbReference type="PROSITE" id="PS50157">
    <property type="entry name" value="ZINC_FINGER_C2H2_2"/>
    <property type="match status" value="3"/>
</dbReference>
<evidence type="ECO:0000259" key="6">
    <source>
        <dbReference type="PROSITE" id="PS50157"/>
    </source>
</evidence>
<sequence>MKVLQSHCRNGAVKSSPYANTISAAQVYYPPSQTEIDMIQGPAEHWFQQMQQYEQQQQQQVGISPSSSGLSRADSYSPCSTPMNNLDDTHLASSCTPSFSSSAHHVPLVDPMVFGKSNIGATAVTSNVLPASQYQSVYQQPMVMPLFQPETQAHHEKLLSQYTSSGSVNRNTNHGPMAVSNHGMNASYTTMYGGLGYSAIPASSNMYSTSAQNGMIPSNNSNSINSDNNTFVSYHHDYNPASIYNNNNHASIINPSSMPAFSMNPHHSNQQFYSHYADLSKNNAYSVQNSTRHEKLCEIKCNSHHQQSNHLMTTTVAKEDVAYVSSSPSTSDSCVGSNNSSSASSISSSNMNDGIEHKQSNNTTQQAASIPCPEPDCYKMFSRPYNLKSHMKTHTQERPFACVYKPCHWRFARFHDLKRHELQHTGQKPHECRFCNKRFARSDALKRHWKVDPKCTEAWKQDIVLNGGTSAKLRRRNKSNYQALN</sequence>